<organism evidence="1 2">
    <name type="scientific">Stylosanthes scabra</name>
    <dbReference type="NCBI Taxonomy" id="79078"/>
    <lineage>
        <taxon>Eukaryota</taxon>
        <taxon>Viridiplantae</taxon>
        <taxon>Streptophyta</taxon>
        <taxon>Embryophyta</taxon>
        <taxon>Tracheophyta</taxon>
        <taxon>Spermatophyta</taxon>
        <taxon>Magnoliopsida</taxon>
        <taxon>eudicotyledons</taxon>
        <taxon>Gunneridae</taxon>
        <taxon>Pentapetalae</taxon>
        <taxon>rosids</taxon>
        <taxon>fabids</taxon>
        <taxon>Fabales</taxon>
        <taxon>Fabaceae</taxon>
        <taxon>Papilionoideae</taxon>
        <taxon>50 kb inversion clade</taxon>
        <taxon>dalbergioids sensu lato</taxon>
        <taxon>Dalbergieae</taxon>
        <taxon>Pterocarpus clade</taxon>
        <taxon>Stylosanthes</taxon>
    </lineage>
</organism>
<name>A0ABU6X1Z5_9FABA</name>
<evidence type="ECO:0008006" key="3">
    <source>
        <dbReference type="Google" id="ProtNLM"/>
    </source>
</evidence>
<sequence>KEKMKYAPSLLEVKQEIGESLRAYMKRFNKACLEIINLPTEAAVMGLVNGLRDDPFSQSISKRHPHL</sequence>
<dbReference type="EMBL" id="JASCZI010193715">
    <property type="protein sequence ID" value="MED6191334.1"/>
    <property type="molecule type" value="Genomic_DNA"/>
</dbReference>
<evidence type="ECO:0000313" key="2">
    <source>
        <dbReference type="Proteomes" id="UP001341840"/>
    </source>
</evidence>
<comment type="caution">
    <text evidence="1">The sequence shown here is derived from an EMBL/GenBank/DDBJ whole genome shotgun (WGS) entry which is preliminary data.</text>
</comment>
<evidence type="ECO:0000313" key="1">
    <source>
        <dbReference type="EMBL" id="MED6191334.1"/>
    </source>
</evidence>
<reference evidence="1 2" key="1">
    <citation type="journal article" date="2023" name="Plants (Basel)">
        <title>Bridging the Gap: Combining Genomics and Transcriptomics Approaches to Understand Stylosanthes scabra, an Orphan Legume from the Brazilian Caatinga.</title>
        <authorList>
            <person name="Ferreira-Neto J.R.C."/>
            <person name="da Silva M.D."/>
            <person name="Binneck E."/>
            <person name="de Melo N.F."/>
            <person name="da Silva R.H."/>
            <person name="de Melo A.L.T.M."/>
            <person name="Pandolfi V."/>
            <person name="Bustamante F.O."/>
            <person name="Brasileiro-Vidal A.C."/>
            <person name="Benko-Iseppon A.M."/>
        </authorList>
    </citation>
    <scope>NUCLEOTIDE SEQUENCE [LARGE SCALE GENOMIC DNA]</scope>
    <source>
        <tissue evidence="1">Leaves</tissue>
    </source>
</reference>
<dbReference type="Proteomes" id="UP001341840">
    <property type="component" value="Unassembled WGS sequence"/>
</dbReference>
<accession>A0ABU6X1Z5</accession>
<proteinExistence type="predicted"/>
<gene>
    <name evidence="1" type="ORF">PIB30_115395</name>
</gene>
<protein>
    <recommendedName>
        <fullName evidence="3">Retrotransposon gag domain-containing protein</fullName>
    </recommendedName>
</protein>
<feature type="non-terminal residue" evidence="1">
    <location>
        <position position="1"/>
    </location>
</feature>
<keyword evidence="2" id="KW-1185">Reference proteome</keyword>